<evidence type="ECO:0000256" key="3">
    <source>
        <dbReference type="ARBA" id="ARBA00022553"/>
    </source>
</evidence>
<dbReference type="SMART" id="SM00240">
    <property type="entry name" value="FHA"/>
    <property type="match status" value="1"/>
</dbReference>
<dbReference type="InterPro" id="IPR003661">
    <property type="entry name" value="HisK_dim/P_dom"/>
</dbReference>
<dbReference type="CDD" id="cd00075">
    <property type="entry name" value="HATPase"/>
    <property type="match status" value="1"/>
</dbReference>
<organism evidence="12 13">
    <name type="scientific">Acaryochloris thomasi RCC1774</name>
    <dbReference type="NCBI Taxonomy" id="1764569"/>
    <lineage>
        <taxon>Bacteria</taxon>
        <taxon>Bacillati</taxon>
        <taxon>Cyanobacteriota</taxon>
        <taxon>Cyanophyceae</taxon>
        <taxon>Acaryochloridales</taxon>
        <taxon>Acaryochloridaceae</taxon>
        <taxon>Acaryochloris</taxon>
        <taxon>Acaryochloris thomasi</taxon>
    </lineage>
</organism>
<dbReference type="InterPro" id="IPR036890">
    <property type="entry name" value="HATPase_C_sf"/>
</dbReference>
<keyword evidence="3" id="KW-0597">Phosphoprotein</keyword>
<dbReference type="Pfam" id="PF08448">
    <property type="entry name" value="PAS_4"/>
    <property type="match status" value="1"/>
</dbReference>
<dbReference type="Gene3D" id="1.10.287.130">
    <property type="match status" value="1"/>
</dbReference>
<dbReference type="PRINTS" id="PR00344">
    <property type="entry name" value="BCTRLSENSOR"/>
</dbReference>
<evidence type="ECO:0000259" key="11">
    <source>
        <dbReference type="PROSITE" id="PS50112"/>
    </source>
</evidence>
<comment type="caution">
    <text evidence="12">The sequence shown here is derived from an EMBL/GenBank/DDBJ whole genome shotgun (WGS) entry which is preliminary data.</text>
</comment>
<dbReference type="InterPro" id="IPR013656">
    <property type="entry name" value="PAS_4"/>
</dbReference>
<evidence type="ECO:0000259" key="9">
    <source>
        <dbReference type="PROSITE" id="PS50006"/>
    </source>
</evidence>
<dbReference type="InterPro" id="IPR003594">
    <property type="entry name" value="HATPase_dom"/>
</dbReference>
<dbReference type="InterPro" id="IPR000014">
    <property type="entry name" value="PAS"/>
</dbReference>
<keyword evidence="4 12" id="KW-0808">Transferase</keyword>
<comment type="catalytic activity">
    <reaction evidence="1">
        <text>ATP + protein L-histidine = ADP + protein N-phospho-L-histidine.</text>
        <dbReference type="EC" id="2.7.13.3"/>
    </reaction>
</comment>
<dbReference type="InterPro" id="IPR008984">
    <property type="entry name" value="SMAD_FHA_dom_sf"/>
</dbReference>
<dbReference type="PANTHER" id="PTHR43711:SF26">
    <property type="entry name" value="SENSOR HISTIDINE KINASE RCSC"/>
    <property type="match status" value="1"/>
</dbReference>
<evidence type="ECO:0000256" key="1">
    <source>
        <dbReference type="ARBA" id="ARBA00000085"/>
    </source>
</evidence>
<dbReference type="InterPro" id="IPR050736">
    <property type="entry name" value="Sensor_HK_Regulatory"/>
</dbReference>
<dbReference type="SUPFAM" id="SSF55874">
    <property type="entry name" value="ATPase domain of HSP90 chaperone/DNA topoisomerase II/histidine kinase"/>
    <property type="match status" value="1"/>
</dbReference>
<dbReference type="RefSeq" id="WP_233501323.1">
    <property type="nucleotide sequence ID" value="NZ_CAWNWM010000002.1"/>
</dbReference>
<dbReference type="InterPro" id="IPR035965">
    <property type="entry name" value="PAS-like_dom_sf"/>
</dbReference>
<accession>A0A2W1JM77</accession>
<feature type="domain" description="Histidine kinase" evidence="10">
    <location>
        <begin position="469"/>
        <end position="683"/>
    </location>
</feature>
<dbReference type="InterPro" id="IPR000253">
    <property type="entry name" value="FHA_dom"/>
</dbReference>
<evidence type="ECO:0000256" key="4">
    <source>
        <dbReference type="ARBA" id="ARBA00022679"/>
    </source>
</evidence>
<dbReference type="Gene3D" id="2.60.200.20">
    <property type="match status" value="1"/>
</dbReference>
<dbReference type="SUPFAM" id="SSF55785">
    <property type="entry name" value="PYP-like sensor domain (PAS domain)"/>
    <property type="match status" value="2"/>
</dbReference>
<dbReference type="Pfam" id="PF00512">
    <property type="entry name" value="HisKA"/>
    <property type="match status" value="1"/>
</dbReference>
<dbReference type="Pfam" id="PF02518">
    <property type="entry name" value="HATPase_c"/>
    <property type="match status" value="1"/>
</dbReference>
<dbReference type="SMART" id="SM00388">
    <property type="entry name" value="HisKA"/>
    <property type="match status" value="1"/>
</dbReference>
<dbReference type="Proteomes" id="UP000248857">
    <property type="component" value="Unassembled WGS sequence"/>
</dbReference>
<dbReference type="InterPro" id="IPR036097">
    <property type="entry name" value="HisK_dim/P_sf"/>
</dbReference>
<dbReference type="PROSITE" id="PS50006">
    <property type="entry name" value="FHA_DOMAIN"/>
    <property type="match status" value="1"/>
</dbReference>
<dbReference type="PROSITE" id="PS50109">
    <property type="entry name" value="HIS_KIN"/>
    <property type="match status" value="1"/>
</dbReference>
<keyword evidence="7" id="KW-0175">Coiled coil</keyword>
<dbReference type="CDD" id="cd00082">
    <property type="entry name" value="HisKA"/>
    <property type="match status" value="1"/>
</dbReference>
<dbReference type="FunFam" id="3.30.565.10:FF:000006">
    <property type="entry name" value="Sensor histidine kinase WalK"/>
    <property type="match status" value="1"/>
</dbReference>
<feature type="compositionally biased region" description="Basic and acidic residues" evidence="8">
    <location>
        <begin position="9"/>
        <end position="28"/>
    </location>
</feature>
<feature type="coiled-coil region" evidence="7">
    <location>
        <begin position="436"/>
        <end position="465"/>
    </location>
</feature>
<dbReference type="AlphaFoldDB" id="A0A2W1JM77"/>
<dbReference type="Pfam" id="PF00498">
    <property type="entry name" value="FHA"/>
    <property type="match status" value="1"/>
</dbReference>
<reference evidence="12 13" key="1">
    <citation type="journal article" date="2018" name="Sci. Rep.">
        <title>A novel species of the marine cyanobacterium Acaryochloris with a unique pigment content and lifestyle.</title>
        <authorList>
            <person name="Partensky F."/>
            <person name="Six C."/>
            <person name="Ratin M."/>
            <person name="Garczarek L."/>
            <person name="Vaulot D."/>
            <person name="Probert I."/>
            <person name="Calteau A."/>
            <person name="Gourvil P."/>
            <person name="Marie D."/>
            <person name="Grebert T."/>
            <person name="Bouchier C."/>
            <person name="Le Panse S."/>
            <person name="Gachenot M."/>
            <person name="Rodriguez F."/>
            <person name="Garrido J.L."/>
        </authorList>
    </citation>
    <scope>NUCLEOTIDE SEQUENCE [LARGE SCALE GENOMIC DNA]</scope>
    <source>
        <strain evidence="12 13">RCC1774</strain>
    </source>
</reference>
<evidence type="ECO:0000256" key="5">
    <source>
        <dbReference type="ARBA" id="ARBA00022777"/>
    </source>
</evidence>
<evidence type="ECO:0000256" key="7">
    <source>
        <dbReference type="SAM" id="Coils"/>
    </source>
</evidence>
<dbReference type="PROSITE" id="PS50112">
    <property type="entry name" value="PAS"/>
    <property type="match status" value="1"/>
</dbReference>
<dbReference type="EC" id="2.7.13.3" evidence="2"/>
<evidence type="ECO:0000259" key="10">
    <source>
        <dbReference type="PROSITE" id="PS50109"/>
    </source>
</evidence>
<gene>
    <name evidence="12" type="primary">walK_1</name>
    <name evidence="12" type="ORF">C1752_00792</name>
</gene>
<dbReference type="CDD" id="cd00130">
    <property type="entry name" value="PAS"/>
    <property type="match status" value="1"/>
</dbReference>
<keyword evidence="5 12" id="KW-0418">Kinase</keyword>
<feature type="domain" description="FHA" evidence="9">
    <location>
        <begin position="50"/>
        <end position="110"/>
    </location>
</feature>
<dbReference type="Gene3D" id="3.30.450.20">
    <property type="entry name" value="PAS domain"/>
    <property type="match status" value="1"/>
</dbReference>
<proteinExistence type="predicted"/>
<dbReference type="SMART" id="SM00091">
    <property type="entry name" value="PAS"/>
    <property type="match status" value="2"/>
</dbReference>
<sequence length="683" mass="77427">MHTQIIGGRPREKTRSSNVQEREQQRPIHHLLLIEDQKGKRTVALEAATCTIGRGESNTIVLVSETISRHHAILLRVTTPQAVTHQFRIVDGNLQGQRSTNGISINSKRCYSHNLVHGDVIIFGGNVMARYFATSDPADIDFLTSCETDDMSGFLSGLHNPFETISGQVEDNEASLVRLASFPELIINPIIEVDSTGQITYLNPAATRQFPDLPRQQQQHPVLAGLIERVQQNEDAFFEREITHRDCIYNQSVHCLETSELIRIYLIDITEKKQTQAALHNSERRFREVLQKAHDDLEVRVQERTTELEQANKRLISEIDERQRAEEALRSSYATNRALLNAIPDWMFRISVDGTFVNYKAANQETIPLPTDDFLGRTVYEVLPSEVAKPLMKCINEVLLEQEVKIFEYQLQRNGSQTDFEARIALSAENEIMAIIRDITERKKAEQDIRNSLEKERELNELKSRFVAMTSHEFRTPLATILSSSELIEHYSHKWPEDKKKKHLRRIQVSVHHMTGLLNDVLLLGKADAGQLQFQPIPIQLIEFCEDLVESIQITTENHEIHFTHSGDFTDVKMDEKLLRHILGNLLGNAVKYSPLGGNVYFDIQSLENNIIFKVRDNGLGIPKSEQENVFNSFNRASNVGTISGTGLGLAIVSKSIDLHCGKIGFESQEGEGTTFTVEIPVN</sequence>
<name>A0A2W1JM77_9CYAN</name>
<dbReference type="GO" id="GO:0000155">
    <property type="term" value="F:phosphorelay sensor kinase activity"/>
    <property type="evidence" value="ECO:0007669"/>
    <property type="project" value="InterPro"/>
</dbReference>
<evidence type="ECO:0000256" key="2">
    <source>
        <dbReference type="ARBA" id="ARBA00012438"/>
    </source>
</evidence>
<evidence type="ECO:0000313" key="12">
    <source>
        <dbReference type="EMBL" id="PZD74473.1"/>
    </source>
</evidence>
<dbReference type="InterPro" id="IPR005467">
    <property type="entry name" value="His_kinase_dom"/>
</dbReference>
<dbReference type="SUPFAM" id="SSF49879">
    <property type="entry name" value="SMAD/FHA domain"/>
    <property type="match status" value="1"/>
</dbReference>
<keyword evidence="6" id="KW-0902">Two-component regulatory system</keyword>
<feature type="domain" description="PAS" evidence="11">
    <location>
        <begin position="332"/>
        <end position="402"/>
    </location>
</feature>
<dbReference type="SMART" id="SM00387">
    <property type="entry name" value="HATPase_c"/>
    <property type="match status" value="1"/>
</dbReference>
<feature type="region of interest" description="Disordered" evidence="8">
    <location>
        <begin position="1"/>
        <end position="28"/>
    </location>
</feature>
<keyword evidence="13" id="KW-1185">Reference proteome</keyword>
<feature type="coiled-coil region" evidence="7">
    <location>
        <begin position="294"/>
        <end position="328"/>
    </location>
</feature>
<evidence type="ECO:0000313" key="13">
    <source>
        <dbReference type="Proteomes" id="UP000248857"/>
    </source>
</evidence>
<dbReference type="Gene3D" id="3.30.565.10">
    <property type="entry name" value="Histidine kinase-like ATPase, C-terminal domain"/>
    <property type="match status" value="1"/>
</dbReference>
<dbReference type="SUPFAM" id="SSF47384">
    <property type="entry name" value="Homodimeric domain of signal transducing histidine kinase"/>
    <property type="match status" value="1"/>
</dbReference>
<evidence type="ECO:0000256" key="8">
    <source>
        <dbReference type="SAM" id="MobiDB-lite"/>
    </source>
</evidence>
<dbReference type="PANTHER" id="PTHR43711">
    <property type="entry name" value="TWO-COMPONENT HISTIDINE KINASE"/>
    <property type="match status" value="1"/>
</dbReference>
<protein>
    <recommendedName>
        <fullName evidence="2">histidine kinase</fullName>
        <ecNumber evidence="2">2.7.13.3</ecNumber>
    </recommendedName>
</protein>
<dbReference type="InterPro" id="IPR004358">
    <property type="entry name" value="Sig_transdc_His_kin-like_C"/>
</dbReference>
<evidence type="ECO:0000256" key="6">
    <source>
        <dbReference type="ARBA" id="ARBA00023012"/>
    </source>
</evidence>
<dbReference type="NCBIfam" id="TIGR00229">
    <property type="entry name" value="sensory_box"/>
    <property type="match status" value="1"/>
</dbReference>
<dbReference type="EMBL" id="PQWO01000002">
    <property type="protein sequence ID" value="PZD74473.1"/>
    <property type="molecule type" value="Genomic_DNA"/>
</dbReference>